<accession>A0A5C1DLJ1</accession>
<organism evidence="2 3">
    <name type="scientific">Chromobacterium paludis</name>
    <dbReference type="NCBI Taxonomy" id="2605945"/>
    <lineage>
        <taxon>Bacteria</taxon>
        <taxon>Pseudomonadati</taxon>
        <taxon>Pseudomonadota</taxon>
        <taxon>Betaproteobacteria</taxon>
        <taxon>Neisseriales</taxon>
        <taxon>Chromobacteriaceae</taxon>
        <taxon>Chromobacterium</taxon>
    </lineage>
</organism>
<keyword evidence="1" id="KW-0732">Signal</keyword>
<keyword evidence="3" id="KW-1185">Reference proteome</keyword>
<dbReference type="EMBL" id="CP043473">
    <property type="protein sequence ID" value="QEL57472.1"/>
    <property type="molecule type" value="Genomic_DNA"/>
</dbReference>
<evidence type="ECO:0000313" key="3">
    <source>
        <dbReference type="Proteomes" id="UP000322079"/>
    </source>
</evidence>
<reference evidence="2 3" key="1">
    <citation type="submission" date="2019-08" db="EMBL/GenBank/DDBJ databases">
        <title>Chromobacterium paludis, a novel bacterium isolated from a Maryland marsh pond.</title>
        <authorList>
            <person name="Blackburn M.B."/>
            <person name="Gundersen-Rindal D.E."/>
        </authorList>
    </citation>
    <scope>NUCLEOTIDE SEQUENCE [LARGE SCALE GENOMIC DNA]</scope>
    <source>
        <strain evidence="3">IIBBL 257-1</strain>
    </source>
</reference>
<feature type="chain" id="PRO_5023110244" evidence="1">
    <location>
        <begin position="36"/>
        <end position="128"/>
    </location>
</feature>
<dbReference type="Proteomes" id="UP000322079">
    <property type="component" value="Chromosome"/>
</dbReference>
<dbReference type="AlphaFoldDB" id="A0A5C1DLJ1"/>
<proteinExistence type="predicted"/>
<gene>
    <name evidence="2" type="ORF">FYK34_18785</name>
</gene>
<protein>
    <submittedName>
        <fullName evidence="2">Uncharacterized protein</fullName>
    </submittedName>
</protein>
<sequence length="128" mass="13733">MVHYETLPRPMSKLRPLSLSGLLILAALLPRLAAADPGFTAKHAPDAVADCLQQGLAKLHIPADFIERHDASDGSRSLRMRNPVSDASGTAVDILPQGEGSKLQLELNGLPLSPAWKRLLRQCGAKPL</sequence>
<dbReference type="KEGG" id="chrm:FYK34_18785"/>
<dbReference type="RefSeq" id="WP_149299163.1">
    <property type="nucleotide sequence ID" value="NZ_CP043473.1"/>
</dbReference>
<feature type="signal peptide" evidence="1">
    <location>
        <begin position="1"/>
        <end position="35"/>
    </location>
</feature>
<evidence type="ECO:0000256" key="1">
    <source>
        <dbReference type="SAM" id="SignalP"/>
    </source>
</evidence>
<evidence type="ECO:0000313" key="2">
    <source>
        <dbReference type="EMBL" id="QEL57472.1"/>
    </source>
</evidence>
<name>A0A5C1DLJ1_9NEIS</name>